<dbReference type="InterPro" id="IPR002347">
    <property type="entry name" value="SDR_fam"/>
</dbReference>
<reference evidence="5 6" key="1">
    <citation type="submission" date="2022-12" db="EMBL/GenBank/DDBJ databases">
        <title>Chromosome-level genome of Tegillarca granosa.</title>
        <authorList>
            <person name="Kim J."/>
        </authorList>
    </citation>
    <scope>NUCLEOTIDE SEQUENCE [LARGE SCALE GENOMIC DNA]</scope>
    <source>
        <strain evidence="5">Teg-2019</strain>
        <tissue evidence="5">Adductor muscle</tissue>
    </source>
</reference>
<comment type="caution">
    <text evidence="5">The sequence shown here is derived from an EMBL/GenBank/DDBJ whole genome shotgun (WGS) entry which is preliminary data.</text>
</comment>
<dbReference type="Pfam" id="PF13561">
    <property type="entry name" value="adh_short_C2"/>
    <property type="match status" value="1"/>
</dbReference>
<dbReference type="SUPFAM" id="SSF51735">
    <property type="entry name" value="NAD(P)-binding Rossmann-fold domains"/>
    <property type="match status" value="1"/>
</dbReference>
<dbReference type="PRINTS" id="PR00080">
    <property type="entry name" value="SDRFAMILY"/>
</dbReference>
<dbReference type="PRINTS" id="PR00081">
    <property type="entry name" value="GDHRDH"/>
</dbReference>
<dbReference type="PANTHER" id="PTHR44252">
    <property type="entry name" value="D-ERYTHRULOSE REDUCTASE"/>
    <property type="match status" value="1"/>
</dbReference>
<name>A0ABQ9ESJ1_TEGGR</name>
<evidence type="ECO:0000313" key="6">
    <source>
        <dbReference type="Proteomes" id="UP001217089"/>
    </source>
</evidence>
<keyword evidence="4" id="KW-0560">Oxidoreductase</keyword>
<dbReference type="EMBL" id="JARBDR010000657">
    <property type="protein sequence ID" value="KAJ8308167.1"/>
    <property type="molecule type" value="Genomic_DNA"/>
</dbReference>
<proteinExistence type="inferred from homology"/>
<gene>
    <name evidence="5" type="ORF">KUTeg_013041</name>
</gene>
<evidence type="ECO:0000256" key="3">
    <source>
        <dbReference type="ARBA" id="ARBA00022857"/>
    </source>
</evidence>
<dbReference type="PANTHER" id="PTHR44252:SF3">
    <property type="entry name" value="D-ERYTHRULOSE REDUCTASE-RELATED"/>
    <property type="match status" value="1"/>
</dbReference>
<keyword evidence="6" id="KW-1185">Reference proteome</keyword>
<evidence type="ECO:0000313" key="5">
    <source>
        <dbReference type="EMBL" id="KAJ8308167.1"/>
    </source>
</evidence>
<evidence type="ECO:0008006" key="7">
    <source>
        <dbReference type="Google" id="ProtNLM"/>
    </source>
</evidence>
<dbReference type="PROSITE" id="PS00061">
    <property type="entry name" value="ADH_SHORT"/>
    <property type="match status" value="1"/>
</dbReference>
<sequence length="246" mass="26574">MVFNKRKFIVALVTGGSRGIGKAIATALCEAGASVYVIGKTKENLQILKSENPNIKTVQVDLENWNDTRLAVEKLGHIDMLVNNAAMHVKKSFLEVDKESFDKQIQVNMMAIVNISQVIAKSMIGRGNGGAIVNISSIRSVIPSGRSFGYPVTKAGVDMITKCMALELGPYNIRVNSVNPTYVKTDMTKAFLEGGTKALHETIKSHPLGHFARLEDVTNGTLFLLSDNASMITGTSLKIDGGYTIA</sequence>
<evidence type="ECO:0000256" key="2">
    <source>
        <dbReference type="ARBA" id="ARBA00011881"/>
    </source>
</evidence>
<evidence type="ECO:0000256" key="4">
    <source>
        <dbReference type="ARBA" id="ARBA00023002"/>
    </source>
</evidence>
<evidence type="ECO:0000256" key="1">
    <source>
        <dbReference type="ARBA" id="ARBA00006484"/>
    </source>
</evidence>
<protein>
    <recommendedName>
        <fullName evidence="7">L-xylulose reductase</fullName>
    </recommendedName>
</protein>
<keyword evidence="3" id="KW-0521">NADP</keyword>
<dbReference type="Proteomes" id="UP001217089">
    <property type="component" value="Unassembled WGS sequence"/>
</dbReference>
<organism evidence="5 6">
    <name type="scientific">Tegillarca granosa</name>
    <name type="common">Malaysian cockle</name>
    <name type="synonym">Anadara granosa</name>
    <dbReference type="NCBI Taxonomy" id="220873"/>
    <lineage>
        <taxon>Eukaryota</taxon>
        <taxon>Metazoa</taxon>
        <taxon>Spiralia</taxon>
        <taxon>Lophotrochozoa</taxon>
        <taxon>Mollusca</taxon>
        <taxon>Bivalvia</taxon>
        <taxon>Autobranchia</taxon>
        <taxon>Pteriomorphia</taxon>
        <taxon>Arcoida</taxon>
        <taxon>Arcoidea</taxon>
        <taxon>Arcidae</taxon>
        <taxon>Tegillarca</taxon>
    </lineage>
</organism>
<dbReference type="InterPro" id="IPR051737">
    <property type="entry name" value="L-xylulose/Carbonyl_redctase"/>
</dbReference>
<dbReference type="Gene3D" id="3.40.50.720">
    <property type="entry name" value="NAD(P)-binding Rossmann-like Domain"/>
    <property type="match status" value="1"/>
</dbReference>
<comment type="subunit">
    <text evidence="2">Homotetramer.</text>
</comment>
<comment type="similarity">
    <text evidence="1">Belongs to the short-chain dehydrogenases/reductases (SDR) family.</text>
</comment>
<dbReference type="InterPro" id="IPR036291">
    <property type="entry name" value="NAD(P)-bd_dom_sf"/>
</dbReference>
<dbReference type="InterPro" id="IPR020904">
    <property type="entry name" value="Sc_DH/Rdtase_CS"/>
</dbReference>
<accession>A0ABQ9ESJ1</accession>